<organism evidence="1 2">
    <name type="scientific">Popillia japonica</name>
    <name type="common">Japanese beetle</name>
    <dbReference type="NCBI Taxonomy" id="7064"/>
    <lineage>
        <taxon>Eukaryota</taxon>
        <taxon>Metazoa</taxon>
        <taxon>Ecdysozoa</taxon>
        <taxon>Arthropoda</taxon>
        <taxon>Hexapoda</taxon>
        <taxon>Insecta</taxon>
        <taxon>Pterygota</taxon>
        <taxon>Neoptera</taxon>
        <taxon>Endopterygota</taxon>
        <taxon>Coleoptera</taxon>
        <taxon>Polyphaga</taxon>
        <taxon>Scarabaeiformia</taxon>
        <taxon>Scarabaeidae</taxon>
        <taxon>Rutelinae</taxon>
        <taxon>Popillia</taxon>
    </lineage>
</organism>
<dbReference type="EMBL" id="JASPKY010000854">
    <property type="protein sequence ID" value="KAK9681013.1"/>
    <property type="molecule type" value="Genomic_DNA"/>
</dbReference>
<dbReference type="Proteomes" id="UP001458880">
    <property type="component" value="Unassembled WGS sequence"/>
</dbReference>
<dbReference type="GO" id="GO:0071897">
    <property type="term" value="P:DNA biosynthetic process"/>
    <property type="evidence" value="ECO:0007669"/>
    <property type="project" value="UniProtKB-ARBA"/>
</dbReference>
<reference evidence="1 2" key="1">
    <citation type="journal article" date="2024" name="BMC Genomics">
        <title>De novo assembly and annotation of Popillia japonica's genome with initial clues to its potential as an invasive pest.</title>
        <authorList>
            <person name="Cucini C."/>
            <person name="Boschi S."/>
            <person name="Funari R."/>
            <person name="Cardaioli E."/>
            <person name="Iannotti N."/>
            <person name="Marturano G."/>
            <person name="Paoli F."/>
            <person name="Bruttini M."/>
            <person name="Carapelli A."/>
            <person name="Frati F."/>
            <person name="Nardi F."/>
        </authorList>
    </citation>
    <scope>NUCLEOTIDE SEQUENCE [LARGE SCALE GENOMIC DNA]</scope>
    <source>
        <strain evidence="1">DMR45628</strain>
    </source>
</reference>
<dbReference type="Gene3D" id="3.10.10.10">
    <property type="entry name" value="HIV Type 1 Reverse Transcriptase, subunit A, domain 1"/>
    <property type="match status" value="1"/>
</dbReference>
<dbReference type="PANTHER" id="PTHR37984">
    <property type="entry name" value="PROTEIN CBG26694"/>
    <property type="match status" value="1"/>
</dbReference>
<evidence type="ECO:0008006" key="3">
    <source>
        <dbReference type="Google" id="ProtNLM"/>
    </source>
</evidence>
<proteinExistence type="predicted"/>
<keyword evidence="2" id="KW-1185">Reference proteome</keyword>
<dbReference type="SUPFAM" id="SSF56672">
    <property type="entry name" value="DNA/RNA polymerases"/>
    <property type="match status" value="2"/>
</dbReference>
<accession>A0AAW1HWT0</accession>
<comment type="caution">
    <text evidence="1">The sequence shown here is derived from an EMBL/GenBank/DDBJ whole genome shotgun (WGS) entry which is preliminary data.</text>
</comment>
<dbReference type="InterPro" id="IPR043502">
    <property type="entry name" value="DNA/RNA_pol_sf"/>
</dbReference>
<protein>
    <recommendedName>
        <fullName evidence="3">Reverse transcriptase</fullName>
    </recommendedName>
</protein>
<dbReference type="AlphaFoldDB" id="A0AAW1HWT0"/>
<gene>
    <name evidence="1" type="ORF">QE152_g38643</name>
</gene>
<sequence>METAGIIIKPVTYSEWASPMVAVPKRDGKVRLCGDFKVSLNPYLQVDKHPLPLIEDVILKVSSGYHLSGEGVRPLESKLRAIEQAPRPTNLTQLRSYLGLLNYYRKFIPMASSILNYYRKFIPMASSILAPLYELGKKDQSFSWTGIKYLGTTLRIGEERPVIFMDRSL</sequence>
<dbReference type="Gene3D" id="3.30.70.270">
    <property type="match status" value="3"/>
</dbReference>
<dbReference type="InterPro" id="IPR050951">
    <property type="entry name" value="Retrovirus_Pol_polyprotein"/>
</dbReference>
<evidence type="ECO:0000313" key="1">
    <source>
        <dbReference type="EMBL" id="KAK9681013.1"/>
    </source>
</evidence>
<dbReference type="PANTHER" id="PTHR37984:SF5">
    <property type="entry name" value="PROTEIN NYNRIN-LIKE"/>
    <property type="match status" value="1"/>
</dbReference>
<evidence type="ECO:0000313" key="2">
    <source>
        <dbReference type="Proteomes" id="UP001458880"/>
    </source>
</evidence>
<name>A0AAW1HWT0_POPJA</name>
<dbReference type="InterPro" id="IPR043128">
    <property type="entry name" value="Rev_trsase/Diguanyl_cyclase"/>
</dbReference>